<feature type="compositionally biased region" description="Low complexity" evidence="1">
    <location>
        <begin position="127"/>
        <end position="144"/>
    </location>
</feature>
<name>A0A9Q1JL34_9CARY</name>
<proteinExistence type="predicted"/>
<organism evidence="2 3">
    <name type="scientific">Carnegiea gigantea</name>
    <dbReference type="NCBI Taxonomy" id="171969"/>
    <lineage>
        <taxon>Eukaryota</taxon>
        <taxon>Viridiplantae</taxon>
        <taxon>Streptophyta</taxon>
        <taxon>Embryophyta</taxon>
        <taxon>Tracheophyta</taxon>
        <taxon>Spermatophyta</taxon>
        <taxon>Magnoliopsida</taxon>
        <taxon>eudicotyledons</taxon>
        <taxon>Gunneridae</taxon>
        <taxon>Pentapetalae</taxon>
        <taxon>Caryophyllales</taxon>
        <taxon>Cactineae</taxon>
        <taxon>Cactaceae</taxon>
        <taxon>Cactoideae</taxon>
        <taxon>Echinocereeae</taxon>
        <taxon>Carnegiea</taxon>
    </lineage>
</organism>
<gene>
    <name evidence="2" type="ORF">Cgig2_022187</name>
</gene>
<dbReference type="Proteomes" id="UP001153076">
    <property type="component" value="Unassembled WGS sequence"/>
</dbReference>
<keyword evidence="3" id="KW-1185">Reference proteome</keyword>
<dbReference type="AlphaFoldDB" id="A0A9Q1JL34"/>
<feature type="compositionally biased region" description="Low complexity" evidence="1">
    <location>
        <begin position="80"/>
        <end position="116"/>
    </location>
</feature>
<sequence>MVQVIFYAMVVNDVEELGLKSRLSIECMMWVMQKLDWAPIEFWLENIDRRLRRAQASQPVNPPANPTSSGGPMEDSGLGDAPSAASDEDSAPSSSKPVAEVASTRTSSSSSGTSSRFSDRSPRHSSSEGASTSSSSGEGPSTPGRLVLKKRGRSPVGLIPEIVAEGPEFPRAPARSDS</sequence>
<reference evidence="2" key="1">
    <citation type="submission" date="2022-04" db="EMBL/GenBank/DDBJ databases">
        <title>Carnegiea gigantea Genome sequencing and assembly v2.</title>
        <authorList>
            <person name="Copetti D."/>
            <person name="Sanderson M.J."/>
            <person name="Burquez A."/>
            <person name="Wojciechowski M.F."/>
        </authorList>
    </citation>
    <scope>NUCLEOTIDE SEQUENCE</scope>
    <source>
        <strain evidence="2">SGP5-SGP5p</strain>
        <tissue evidence="2">Aerial part</tissue>
    </source>
</reference>
<evidence type="ECO:0000256" key="1">
    <source>
        <dbReference type="SAM" id="MobiDB-lite"/>
    </source>
</evidence>
<evidence type="ECO:0000313" key="2">
    <source>
        <dbReference type="EMBL" id="KAJ8424341.1"/>
    </source>
</evidence>
<accession>A0A9Q1JL34</accession>
<dbReference type="EMBL" id="JAKOGI010001706">
    <property type="protein sequence ID" value="KAJ8424341.1"/>
    <property type="molecule type" value="Genomic_DNA"/>
</dbReference>
<protein>
    <submittedName>
        <fullName evidence="2">Uncharacterized protein</fullName>
    </submittedName>
</protein>
<feature type="compositionally biased region" description="Basic and acidic residues" evidence="1">
    <location>
        <begin position="117"/>
        <end position="126"/>
    </location>
</feature>
<feature type="region of interest" description="Disordered" evidence="1">
    <location>
        <begin position="55"/>
        <end position="178"/>
    </location>
</feature>
<evidence type="ECO:0000313" key="3">
    <source>
        <dbReference type="Proteomes" id="UP001153076"/>
    </source>
</evidence>
<comment type="caution">
    <text evidence="2">The sequence shown here is derived from an EMBL/GenBank/DDBJ whole genome shotgun (WGS) entry which is preliminary data.</text>
</comment>